<dbReference type="InterPro" id="IPR037214">
    <property type="entry name" value="TROVE_dom_sf"/>
</dbReference>
<name>A0A5C5V705_9BACT</name>
<dbReference type="SUPFAM" id="SSF53300">
    <property type="entry name" value="vWA-like"/>
    <property type="match status" value="1"/>
</dbReference>
<evidence type="ECO:0000256" key="4">
    <source>
        <dbReference type="ARBA" id="ARBA00022723"/>
    </source>
</evidence>
<keyword evidence="3" id="KW-0963">Cytoplasm</keyword>
<feature type="domain" description="TROVE" evidence="7">
    <location>
        <begin position="19"/>
        <end position="338"/>
    </location>
</feature>
<dbReference type="PROSITE" id="PS50988">
    <property type="entry name" value="TROVE"/>
    <property type="match status" value="1"/>
</dbReference>
<comment type="caution">
    <text evidence="8">The sequence shown here is derived from an EMBL/GenBank/DDBJ whole genome shotgun (WGS) entry which is preliminary data.</text>
</comment>
<evidence type="ECO:0000313" key="8">
    <source>
        <dbReference type="EMBL" id="TWT34364.1"/>
    </source>
</evidence>
<reference evidence="8 9" key="1">
    <citation type="submission" date="2019-02" db="EMBL/GenBank/DDBJ databases">
        <title>Deep-cultivation of Planctomycetes and their phenomic and genomic characterization uncovers novel biology.</title>
        <authorList>
            <person name="Wiegand S."/>
            <person name="Jogler M."/>
            <person name="Boedeker C."/>
            <person name="Pinto D."/>
            <person name="Vollmers J."/>
            <person name="Rivas-Marin E."/>
            <person name="Kohn T."/>
            <person name="Peeters S.H."/>
            <person name="Heuer A."/>
            <person name="Rast P."/>
            <person name="Oberbeckmann S."/>
            <person name="Bunk B."/>
            <person name="Jeske O."/>
            <person name="Meyerdierks A."/>
            <person name="Storesund J.E."/>
            <person name="Kallscheuer N."/>
            <person name="Luecker S."/>
            <person name="Lage O.M."/>
            <person name="Pohl T."/>
            <person name="Merkel B.J."/>
            <person name="Hornburger P."/>
            <person name="Mueller R.-W."/>
            <person name="Bruemmer F."/>
            <person name="Labrenz M."/>
            <person name="Spormann A.M."/>
            <person name="Op Den Camp H."/>
            <person name="Overmann J."/>
            <person name="Amann R."/>
            <person name="Jetten M.S.M."/>
            <person name="Mascher T."/>
            <person name="Medema M.H."/>
            <person name="Devos D.P."/>
            <person name="Kaster A.-K."/>
            <person name="Ovreas L."/>
            <person name="Rohde M."/>
            <person name="Galperin M.Y."/>
            <person name="Jogler C."/>
        </authorList>
    </citation>
    <scope>NUCLEOTIDE SEQUENCE [LARGE SCALE GENOMIC DNA]</scope>
    <source>
        <strain evidence="8 9">Enr8</strain>
    </source>
</reference>
<keyword evidence="5" id="KW-0694">RNA-binding</keyword>
<comment type="similarity">
    <text evidence="2">Belongs to the Ro 60 kDa family.</text>
</comment>
<dbReference type="Proteomes" id="UP000318878">
    <property type="component" value="Unassembled WGS sequence"/>
</dbReference>
<gene>
    <name evidence="8" type="ORF">Enr8_17720</name>
</gene>
<evidence type="ECO:0000256" key="6">
    <source>
        <dbReference type="ARBA" id="ARBA00023274"/>
    </source>
</evidence>
<dbReference type="RefSeq" id="WP_146430559.1">
    <property type="nucleotide sequence ID" value="NZ_SJPF01000002.1"/>
</dbReference>
<evidence type="ECO:0000256" key="5">
    <source>
        <dbReference type="ARBA" id="ARBA00022884"/>
    </source>
</evidence>
<dbReference type="EMBL" id="SJPF01000002">
    <property type="protein sequence ID" value="TWT34364.1"/>
    <property type="molecule type" value="Genomic_DNA"/>
</dbReference>
<keyword evidence="9" id="KW-1185">Reference proteome</keyword>
<evidence type="ECO:0000256" key="3">
    <source>
        <dbReference type="ARBA" id="ARBA00022490"/>
    </source>
</evidence>
<keyword evidence="4" id="KW-0479">Metal-binding</keyword>
<evidence type="ECO:0000313" key="9">
    <source>
        <dbReference type="Proteomes" id="UP000318878"/>
    </source>
</evidence>
<dbReference type="PANTHER" id="PTHR14202">
    <property type="entry name" value="60 KDA RIBONUCLEOPROTEIN SSA/RO"/>
    <property type="match status" value="1"/>
</dbReference>
<dbReference type="InterPro" id="IPR008858">
    <property type="entry name" value="TROVE_dom"/>
</dbReference>
<dbReference type="InterPro" id="IPR056800">
    <property type="entry name" value="vWA_Ro60"/>
</dbReference>
<dbReference type="Pfam" id="PF05731">
    <property type="entry name" value="TROVE"/>
    <property type="match status" value="1"/>
</dbReference>
<dbReference type="Gene3D" id="3.40.50.410">
    <property type="entry name" value="von Willebrand factor, type A domain"/>
    <property type="match status" value="1"/>
</dbReference>
<comment type="subcellular location">
    <subcellularLocation>
        <location evidence="1">Cytoplasm</location>
    </subcellularLocation>
</comment>
<evidence type="ECO:0000256" key="1">
    <source>
        <dbReference type="ARBA" id="ARBA00004496"/>
    </source>
</evidence>
<evidence type="ECO:0000256" key="2">
    <source>
        <dbReference type="ARBA" id="ARBA00007814"/>
    </source>
</evidence>
<dbReference type="AlphaFoldDB" id="A0A5C5V705"/>
<dbReference type="InterPro" id="IPR036465">
    <property type="entry name" value="vWFA_dom_sf"/>
</dbReference>
<dbReference type="GO" id="GO:0005737">
    <property type="term" value="C:cytoplasm"/>
    <property type="evidence" value="ECO:0007669"/>
    <property type="project" value="UniProtKB-SubCell"/>
</dbReference>
<dbReference type="OrthoDB" id="208855at2"/>
<dbReference type="SUPFAM" id="SSF140864">
    <property type="entry name" value="TROVE domain-like"/>
    <property type="match status" value="1"/>
</dbReference>
<evidence type="ECO:0000259" key="7">
    <source>
        <dbReference type="PROSITE" id="PS50988"/>
    </source>
</evidence>
<dbReference type="InterPro" id="IPR040322">
    <property type="entry name" value="TROVE2"/>
</dbReference>
<dbReference type="Pfam" id="PF25045">
    <property type="entry name" value="vWA_Ro60"/>
    <property type="match status" value="1"/>
</dbReference>
<dbReference type="GO" id="GO:0003723">
    <property type="term" value="F:RNA binding"/>
    <property type="evidence" value="ECO:0007669"/>
    <property type="project" value="UniProtKB-KW"/>
</dbReference>
<sequence>MANKTLFSGRNNRLPKATARNKAGGRAYRLEPKHALAQIAATGCFNGAYYATAQTQLDELLGLIARVDDDRFLAKLAIYARQKAFMKDMPAALLLALSTRDTQLMHQVFDRVVDNGRVLRTLFQMLRSGQFGRTSLSASLQRAFQRWLNEATDGKLLSASIGANPSLRDVLRLARPTPKDDARRALFGWLTGKEVAKWAPATEADLPRIVQQLIAYRAAKRGAEQAAIVCEMNIRWDLLADAAINGDVWKEIARQMGPQALRMNLNTLRRHGVLRDPEIVRYVADRLGDAGEVRRGRQFPYQYLAAYLNADREIPHEVRSALKDAAEIACGNIPQLPGPIVIGLDTSGSMTFPVTGARGAGATSKMRCVDVAALFAAAIMRRNPDSVVIPFDTQAYDVRIDPDDSILSVSERLAKYGGGGTDCSLPLRAANEKLRNRKFAGCVLVSDNQSWIGQGHFGSTGVMSAWNEFVANQRKLGQASPKLVCIDIQPYQTTQAPERQDILNVGGFSDAVFNVVAGFLRDDQARMVREVEAIEL</sequence>
<proteinExistence type="inferred from homology"/>
<keyword evidence="6" id="KW-0687">Ribonucleoprotein</keyword>
<organism evidence="8 9">
    <name type="scientific">Blastopirellula retiformator</name>
    <dbReference type="NCBI Taxonomy" id="2527970"/>
    <lineage>
        <taxon>Bacteria</taxon>
        <taxon>Pseudomonadati</taxon>
        <taxon>Planctomycetota</taxon>
        <taxon>Planctomycetia</taxon>
        <taxon>Pirellulales</taxon>
        <taxon>Pirellulaceae</taxon>
        <taxon>Blastopirellula</taxon>
    </lineage>
</organism>
<dbReference type="GO" id="GO:0046872">
    <property type="term" value="F:metal ion binding"/>
    <property type="evidence" value="ECO:0007669"/>
    <property type="project" value="UniProtKB-KW"/>
</dbReference>
<protein>
    <recommendedName>
        <fullName evidence="7">TROVE domain-containing protein</fullName>
    </recommendedName>
</protein>
<accession>A0A5C5V705</accession>
<dbReference type="GO" id="GO:1990904">
    <property type="term" value="C:ribonucleoprotein complex"/>
    <property type="evidence" value="ECO:0007669"/>
    <property type="project" value="UniProtKB-KW"/>
</dbReference>
<dbReference type="PANTHER" id="PTHR14202:SF0">
    <property type="entry name" value="RNA-BINDING PROTEIN RO60"/>
    <property type="match status" value="1"/>
</dbReference>